<organism evidence="1 2">
    <name type="scientific">Euplotes crassus</name>
    <dbReference type="NCBI Taxonomy" id="5936"/>
    <lineage>
        <taxon>Eukaryota</taxon>
        <taxon>Sar</taxon>
        <taxon>Alveolata</taxon>
        <taxon>Ciliophora</taxon>
        <taxon>Intramacronucleata</taxon>
        <taxon>Spirotrichea</taxon>
        <taxon>Hypotrichia</taxon>
        <taxon>Euplotida</taxon>
        <taxon>Euplotidae</taxon>
        <taxon>Moneuplotes</taxon>
    </lineage>
</organism>
<evidence type="ECO:0000313" key="1">
    <source>
        <dbReference type="EMBL" id="CAI2370280.1"/>
    </source>
</evidence>
<dbReference type="Proteomes" id="UP001295684">
    <property type="component" value="Unassembled WGS sequence"/>
</dbReference>
<name>A0AAD1UNP9_EUPCR</name>
<gene>
    <name evidence="1" type="ORF">ECRASSUSDP1_LOCUS11590</name>
</gene>
<keyword evidence="2" id="KW-1185">Reference proteome</keyword>
<protein>
    <submittedName>
        <fullName evidence="1">Uncharacterized protein</fullName>
    </submittedName>
</protein>
<sequence length="171" mass="19882">MRGTAESKLFEKMLQESNSPEHLRSHYKRYMNAQKRVKEFEKPLFDNIFAQEKKPTQSHMNCVNIVNNEIDFHKKFTKSKINGMRKSVLSIRGTEIMPKADRAMRKSGYNEIVRPRNMGLGTHDQSRAIPEIQTKTPIPLMCDNEKSDSEISGYKPDNKFEKIAKPPVRLK</sequence>
<comment type="caution">
    <text evidence="1">The sequence shown here is derived from an EMBL/GenBank/DDBJ whole genome shotgun (WGS) entry which is preliminary data.</text>
</comment>
<reference evidence="1" key="1">
    <citation type="submission" date="2023-07" db="EMBL/GenBank/DDBJ databases">
        <authorList>
            <consortium name="AG Swart"/>
            <person name="Singh M."/>
            <person name="Singh A."/>
            <person name="Seah K."/>
            <person name="Emmerich C."/>
        </authorList>
    </citation>
    <scope>NUCLEOTIDE SEQUENCE</scope>
    <source>
        <strain evidence="1">DP1</strain>
    </source>
</reference>
<accession>A0AAD1UNP9</accession>
<evidence type="ECO:0000313" key="2">
    <source>
        <dbReference type="Proteomes" id="UP001295684"/>
    </source>
</evidence>
<dbReference type="EMBL" id="CAMPGE010011448">
    <property type="protein sequence ID" value="CAI2370280.1"/>
    <property type="molecule type" value="Genomic_DNA"/>
</dbReference>
<dbReference type="AlphaFoldDB" id="A0AAD1UNP9"/>
<proteinExistence type="predicted"/>